<name>G0QL33_ICHMU</name>
<dbReference type="OrthoDB" id="284871at2759"/>
<dbReference type="eggNOG" id="ENOG502SSFJ">
    <property type="taxonomic scope" value="Eukaryota"/>
</dbReference>
<dbReference type="EMBL" id="GL983209">
    <property type="protein sequence ID" value="EGR34089.1"/>
    <property type="molecule type" value="Genomic_DNA"/>
</dbReference>
<evidence type="ECO:0000313" key="1">
    <source>
        <dbReference type="EMBL" id="EGR34089.1"/>
    </source>
</evidence>
<keyword evidence="2" id="KW-1185">Reference proteome</keyword>
<dbReference type="Proteomes" id="UP000008983">
    <property type="component" value="Unassembled WGS sequence"/>
</dbReference>
<sequence>MIDFYNQTITGKNSQQIINEPTWTRMDIFLDWENKQVTIYQNKTSRAVTGFYYSDVDNVDFIKIYNLKPNTVGYFKDIQLCDTESCDGYIFIQMIIG</sequence>
<proteinExistence type="predicted"/>
<dbReference type="RefSeq" id="XP_004039393.1">
    <property type="nucleotide sequence ID" value="XM_004039345.1"/>
</dbReference>
<organism evidence="1 2">
    <name type="scientific">Ichthyophthirius multifiliis</name>
    <name type="common">White spot disease agent</name>
    <name type="synonym">Ich</name>
    <dbReference type="NCBI Taxonomy" id="5932"/>
    <lineage>
        <taxon>Eukaryota</taxon>
        <taxon>Sar</taxon>
        <taxon>Alveolata</taxon>
        <taxon>Ciliophora</taxon>
        <taxon>Intramacronucleata</taxon>
        <taxon>Oligohymenophorea</taxon>
        <taxon>Hymenostomatida</taxon>
        <taxon>Ophryoglenina</taxon>
        <taxon>Ichthyophthirius</taxon>
    </lineage>
</organism>
<dbReference type="InParanoid" id="G0QL33"/>
<protein>
    <submittedName>
        <fullName evidence="1">Uncharacterized protein</fullName>
    </submittedName>
</protein>
<reference evidence="1 2" key="1">
    <citation type="submission" date="2011-07" db="EMBL/GenBank/DDBJ databases">
        <authorList>
            <person name="Coyne R."/>
            <person name="Brami D."/>
            <person name="Johnson J."/>
            <person name="Hostetler J."/>
            <person name="Hannick L."/>
            <person name="Clark T."/>
            <person name="Cassidy-Hanley D."/>
            <person name="Inman J."/>
        </authorList>
    </citation>
    <scope>NUCLEOTIDE SEQUENCE [LARGE SCALE GENOMIC DNA]</scope>
    <source>
        <strain evidence="1 2">G5</strain>
    </source>
</reference>
<evidence type="ECO:0000313" key="2">
    <source>
        <dbReference type="Proteomes" id="UP000008983"/>
    </source>
</evidence>
<accession>G0QL33</accession>
<gene>
    <name evidence="1" type="ORF">IMG5_024600</name>
</gene>
<dbReference type="AlphaFoldDB" id="G0QL33"/>
<dbReference type="GeneID" id="14910269"/>